<dbReference type="Pfam" id="PF07876">
    <property type="entry name" value="Dabb"/>
    <property type="match status" value="1"/>
</dbReference>
<evidence type="ECO:0000259" key="1">
    <source>
        <dbReference type="PROSITE" id="PS51502"/>
    </source>
</evidence>
<evidence type="ECO:0000313" key="3">
    <source>
        <dbReference type="Proteomes" id="UP000194137"/>
    </source>
</evidence>
<dbReference type="InterPro" id="IPR013097">
    <property type="entry name" value="Dabb"/>
</dbReference>
<name>A0A1W6ZU67_9HYPH</name>
<accession>A0A1W6ZU67</accession>
<dbReference type="AlphaFoldDB" id="A0A1W6ZU67"/>
<dbReference type="STRING" id="1235591.CAK95_18385"/>
<proteinExistence type="predicted"/>
<dbReference type="SUPFAM" id="SSF54909">
    <property type="entry name" value="Dimeric alpha+beta barrel"/>
    <property type="match status" value="1"/>
</dbReference>
<organism evidence="2 3">
    <name type="scientific">Pseudorhodoplanes sinuspersici</name>
    <dbReference type="NCBI Taxonomy" id="1235591"/>
    <lineage>
        <taxon>Bacteria</taxon>
        <taxon>Pseudomonadati</taxon>
        <taxon>Pseudomonadota</taxon>
        <taxon>Alphaproteobacteria</taxon>
        <taxon>Hyphomicrobiales</taxon>
        <taxon>Pseudorhodoplanes</taxon>
    </lineage>
</organism>
<dbReference type="Gene3D" id="3.30.70.100">
    <property type="match status" value="1"/>
</dbReference>
<dbReference type="Proteomes" id="UP000194137">
    <property type="component" value="Chromosome"/>
</dbReference>
<sequence length="154" mass="17489">MQQYDHILSQGRISDFAFSRRQSMNHVSDTGTIAAHQGTSNAAAHGHIHHDIFITLKDKNPDAVQKQLDLGKKYLANHPGELSFFATALAHDLTRHKQVAYLFNDDGFDVAFHMVFANREAHDAYQVSDAHVKHFIPQSNPNWVKIRVFDSVER</sequence>
<dbReference type="InterPro" id="IPR011008">
    <property type="entry name" value="Dimeric_a/b-barrel"/>
</dbReference>
<protein>
    <recommendedName>
        <fullName evidence="1">Stress-response A/B barrel domain-containing protein</fullName>
    </recommendedName>
</protein>
<dbReference type="EMBL" id="CP021112">
    <property type="protein sequence ID" value="ARQ00836.1"/>
    <property type="molecule type" value="Genomic_DNA"/>
</dbReference>
<dbReference type="KEGG" id="psin:CAK95_18385"/>
<evidence type="ECO:0000313" key="2">
    <source>
        <dbReference type="EMBL" id="ARQ00836.1"/>
    </source>
</evidence>
<keyword evidence="3" id="KW-1185">Reference proteome</keyword>
<feature type="domain" description="Stress-response A/B barrel" evidence="1">
    <location>
        <begin position="48"/>
        <end position="151"/>
    </location>
</feature>
<reference evidence="2 3" key="1">
    <citation type="submission" date="2017-05" db="EMBL/GenBank/DDBJ databases">
        <title>Full genome sequence of Pseudorhodoplanes sinuspersici.</title>
        <authorList>
            <person name="Dastgheib S.M.M."/>
            <person name="Shavandi M."/>
            <person name="Tirandaz H."/>
        </authorList>
    </citation>
    <scope>NUCLEOTIDE SEQUENCE [LARGE SCALE GENOMIC DNA]</scope>
    <source>
        <strain evidence="2 3">RIPI110</strain>
    </source>
</reference>
<gene>
    <name evidence="2" type="ORF">CAK95_18385</name>
</gene>
<dbReference type="PROSITE" id="PS51502">
    <property type="entry name" value="S_R_A_B_BARREL"/>
    <property type="match status" value="1"/>
</dbReference>